<dbReference type="GO" id="GO:0016851">
    <property type="term" value="F:magnesium chelatase activity"/>
    <property type="evidence" value="ECO:0007669"/>
    <property type="project" value="InterPro"/>
</dbReference>
<dbReference type="PANTHER" id="PTHR33970">
    <property type="entry name" value="VIOLAXANTHIN DE-EPOXIDASE, CHLOROPLASTIC-RELATED"/>
    <property type="match status" value="1"/>
</dbReference>
<dbReference type="RefSeq" id="XP_005648266.1">
    <property type="nucleotide sequence ID" value="XM_005648209.1"/>
</dbReference>
<dbReference type="OrthoDB" id="420426at2759"/>
<evidence type="ECO:0000259" key="1">
    <source>
        <dbReference type="Pfam" id="PF07137"/>
    </source>
</evidence>
<dbReference type="Pfam" id="PF11965">
    <property type="entry name" value="DUF3479"/>
    <property type="match status" value="1"/>
</dbReference>
<evidence type="ECO:0008006" key="5">
    <source>
        <dbReference type="Google" id="ProtNLM"/>
    </source>
</evidence>
<evidence type="ECO:0000313" key="4">
    <source>
        <dbReference type="Proteomes" id="UP000007264"/>
    </source>
</evidence>
<dbReference type="STRING" id="574566.I0YZA3"/>
<dbReference type="InterPro" id="IPR044682">
    <property type="entry name" value="VDE"/>
</dbReference>
<keyword evidence="4" id="KW-1185">Reference proteome</keyword>
<dbReference type="InterPro" id="IPR010788">
    <property type="entry name" value="VDE_dom"/>
</dbReference>
<dbReference type="Pfam" id="PF07137">
    <property type="entry name" value="VDE"/>
    <property type="match status" value="1"/>
</dbReference>
<comment type="caution">
    <text evidence="3">The sequence shown here is derived from an EMBL/GenBank/DDBJ whole genome shotgun (WGS) entry which is preliminary data.</text>
</comment>
<organism evidence="3 4">
    <name type="scientific">Coccomyxa subellipsoidea (strain C-169)</name>
    <name type="common">Green microalga</name>
    <dbReference type="NCBI Taxonomy" id="574566"/>
    <lineage>
        <taxon>Eukaryota</taxon>
        <taxon>Viridiplantae</taxon>
        <taxon>Chlorophyta</taxon>
        <taxon>core chlorophytes</taxon>
        <taxon>Trebouxiophyceae</taxon>
        <taxon>Trebouxiophyceae incertae sedis</taxon>
        <taxon>Coccomyxaceae</taxon>
        <taxon>Coccomyxa</taxon>
        <taxon>Coccomyxa subellipsoidea</taxon>
    </lineage>
</organism>
<dbReference type="GO" id="GO:0010028">
    <property type="term" value="P:xanthophyll cycle"/>
    <property type="evidence" value="ECO:0007669"/>
    <property type="project" value="InterPro"/>
</dbReference>
<feature type="domain" description="VDE lipocalin" evidence="1">
    <location>
        <begin position="180"/>
        <end position="429"/>
    </location>
</feature>
<dbReference type="Proteomes" id="UP000007264">
    <property type="component" value="Unassembled WGS sequence"/>
</dbReference>
<reference evidence="3 4" key="1">
    <citation type="journal article" date="2012" name="Genome Biol.">
        <title>The genome of the polar eukaryotic microalga coccomyxa subellipsoidea reveals traits of cold adaptation.</title>
        <authorList>
            <person name="Blanc G."/>
            <person name="Agarkova I."/>
            <person name="Grimwood J."/>
            <person name="Kuo A."/>
            <person name="Brueggeman A."/>
            <person name="Dunigan D."/>
            <person name="Gurnon J."/>
            <person name="Ladunga I."/>
            <person name="Lindquist E."/>
            <person name="Lucas S."/>
            <person name="Pangilinan J."/>
            <person name="Proschold T."/>
            <person name="Salamov A."/>
            <person name="Schmutz J."/>
            <person name="Weeks D."/>
            <person name="Yamada T."/>
            <person name="Claverie J.M."/>
            <person name="Grigoriev I."/>
            <person name="Van Etten J."/>
            <person name="Lomsadze A."/>
            <person name="Borodovsky M."/>
        </authorList>
    </citation>
    <scope>NUCLEOTIDE SEQUENCE [LARGE SCALE GENOMIC DNA]</scope>
    <source>
        <strain evidence="3 4">C-169</strain>
    </source>
</reference>
<dbReference type="Gene3D" id="2.40.128.20">
    <property type="match status" value="1"/>
</dbReference>
<accession>I0YZA3</accession>
<dbReference type="InterPro" id="IPR012674">
    <property type="entry name" value="Calycin"/>
</dbReference>
<protein>
    <recommendedName>
        <fullName evidence="5">VDE lipocalin domain-containing protein</fullName>
    </recommendedName>
</protein>
<proteinExistence type="predicted"/>
<feature type="domain" description="Magnesium chelatase subunit H N-terminal" evidence="2">
    <location>
        <begin position="21"/>
        <end position="126"/>
    </location>
</feature>
<dbReference type="InterPro" id="IPR022571">
    <property type="entry name" value="Mg_chelatase_H_N"/>
</dbReference>
<sequence>PTARLVAVVGDGAVSRLGRDLEVTSEAVLHHMARRLTFVDPGFQLDVYTDTDLLDSESLKAFRKCAAAADIVYVEGLHSAEAAGILAKNTAQVPTFVAFDSAPELHALNRLGGLLSANSGRKSSRAQELSASIQTLWDRHSSDDLVSLLLVLIDAFYIGAVQVPRLDSLRASGPLALARMITKCGPQIFACVNDPECKAALDCLQSCSPTDQVVCSYRCIVSHESQLLEDFSLCILQKHNCLGKSAEIPELPNPPPMGSHRGQPLTHDTAEALFIGWLGKEEWSWRVVAGQNAAYDQFPCQYQIFYRGKAKRSMWYDPVFQVRTLDGRVVWRRRHYRVRRAEVPGTFHFSVLDNGVISKEFWRIVDVPDDLSWALFAYSGAASAAGQVYTGAVLCTPDGLWPAPSQEERINRALRLSGIEPWELFRVDNSCCQGMPLGVPEKDAASNPAEQSLVMAQTA</sequence>
<dbReference type="EMBL" id="AGSI01000007">
    <property type="protein sequence ID" value="EIE23722.1"/>
    <property type="molecule type" value="Genomic_DNA"/>
</dbReference>
<gene>
    <name evidence="3" type="ORF">COCSUDRAFT_15468</name>
</gene>
<dbReference type="PANTHER" id="PTHR33970:SF2">
    <property type="entry name" value="OS01G0716400 PROTEIN"/>
    <property type="match status" value="1"/>
</dbReference>
<dbReference type="GeneID" id="17041714"/>
<evidence type="ECO:0000313" key="3">
    <source>
        <dbReference type="EMBL" id="EIE23722.1"/>
    </source>
</evidence>
<name>I0YZA3_COCSC</name>
<dbReference type="AlphaFoldDB" id="I0YZA3"/>
<feature type="non-terminal residue" evidence="3">
    <location>
        <position position="1"/>
    </location>
</feature>
<dbReference type="KEGG" id="csl:COCSUDRAFT_15468"/>
<dbReference type="eggNOG" id="ENOG502QUXT">
    <property type="taxonomic scope" value="Eukaryota"/>
</dbReference>
<dbReference type="GO" id="GO:0046422">
    <property type="term" value="F:violaxanthin de-epoxidase activity"/>
    <property type="evidence" value="ECO:0007669"/>
    <property type="project" value="InterPro"/>
</dbReference>
<evidence type="ECO:0000259" key="2">
    <source>
        <dbReference type="Pfam" id="PF11965"/>
    </source>
</evidence>